<feature type="transmembrane region" description="Helical" evidence="1">
    <location>
        <begin position="7"/>
        <end position="26"/>
    </location>
</feature>
<dbReference type="EMBL" id="CP102382">
    <property type="protein sequence ID" value="UUV20921.1"/>
    <property type="molecule type" value="Genomic_DNA"/>
</dbReference>
<accession>A0ABY5NQX7</accession>
<feature type="transmembrane region" description="Helical" evidence="1">
    <location>
        <begin position="69"/>
        <end position="91"/>
    </location>
</feature>
<keyword evidence="1" id="KW-0472">Membrane</keyword>
<evidence type="ECO:0008006" key="4">
    <source>
        <dbReference type="Google" id="ProtNLM"/>
    </source>
</evidence>
<keyword evidence="3" id="KW-1185">Reference proteome</keyword>
<name>A0ABY5NQX7_9FLAO</name>
<organism evidence="2 3">
    <name type="scientific">Paenimyroides aestuarii</name>
    <dbReference type="NCBI Taxonomy" id="2968490"/>
    <lineage>
        <taxon>Bacteria</taxon>
        <taxon>Pseudomonadati</taxon>
        <taxon>Bacteroidota</taxon>
        <taxon>Flavobacteriia</taxon>
        <taxon>Flavobacteriales</taxon>
        <taxon>Flavobacteriaceae</taxon>
        <taxon>Paenimyroides</taxon>
    </lineage>
</organism>
<sequence>MKTITPYLVKFALIAALLTIVFRYFLSFGLQNNNLTLVLASSILYGAAMFCSGWYFGYKDGEYLPIFDVGFRFHLATFIVHNLISETWFLLKLQSNKENINTVHLTLLIWLLFLIIHYILYLYVKRKTIKGLDKNNLFE</sequence>
<evidence type="ECO:0000313" key="3">
    <source>
        <dbReference type="Proteomes" id="UP001317001"/>
    </source>
</evidence>
<dbReference type="RefSeq" id="WP_257498837.1">
    <property type="nucleotide sequence ID" value="NZ_CP102382.1"/>
</dbReference>
<proteinExistence type="predicted"/>
<evidence type="ECO:0000313" key="2">
    <source>
        <dbReference type="EMBL" id="UUV20921.1"/>
    </source>
</evidence>
<feature type="transmembrane region" description="Helical" evidence="1">
    <location>
        <begin position="38"/>
        <end position="57"/>
    </location>
</feature>
<keyword evidence="1" id="KW-0812">Transmembrane</keyword>
<protein>
    <recommendedName>
        <fullName evidence="4">DUF3021 domain-containing protein</fullName>
    </recommendedName>
</protein>
<gene>
    <name evidence="2" type="ORF">NPX36_11420</name>
</gene>
<reference evidence="2 3" key="1">
    <citation type="submission" date="2022-08" db="EMBL/GenBank/DDBJ databases">
        <title>Myroides zhujiangensis sp. nov., a novel bacterium isolated from sediment in the Pearl River Estuary.</title>
        <authorList>
            <person name="Cui L."/>
        </authorList>
    </citation>
    <scope>NUCLEOTIDE SEQUENCE [LARGE SCALE GENOMIC DNA]</scope>
    <source>
        <strain evidence="2 3">SCSIO 72103</strain>
    </source>
</reference>
<evidence type="ECO:0000256" key="1">
    <source>
        <dbReference type="SAM" id="Phobius"/>
    </source>
</evidence>
<dbReference type="Proteomes" id="UP001317001">
    <property type="component" value="Chromosome"/>
</dbReference>
<keyword evidence="1" id="KW-1133">Transmembrane helix</keyword>
<feature type="transmembrane region" description="Helical" evidence="1">
    <location>
        <begin position="103"/>
        <end position="124"/>
    </location>
</feature>